<keyword evidence="10 13" id="KW-0408">Iron</keyword>
<dbReference type="HOGENOM" id="CLU_001570_5_7_1"/>
<dbReference type="STRING" id="36166.T1GIA7"/>
<dbReference type="EMBL" id="CAQQ02183633">
    <property type="status" value="NOT_ANNOTATED_CDS"/>
    <property type="molecule type" value="Genomic_DNA"/>
</dbReference>
<evidence type="ECO:0000256" key="4">
    <source>
        <dbReference type="ARBA" id="ARBA00010617"/>
    </source>
</evidence>
<evidence type="ECO:0000256" key="8">
    <source>
        <dbReference type="ARBA" id="ARBA00022848"/>
    </source>
</evidence>
<reference evidence="15" key="2">
    <citation type="submission" date="2015-06" db="UniProtKB">
        <authorList>
            <consortium name="EnsemblMetazoa"/>
        </authorList>
    </citation>
    <scope>IDENTIFICATION</scope>
</reference>
<evidence type="ECO:0000256" key="2">
    <source>
        <dbReference type="ARBA" id="ARBA00004174"/>
    </source>
</evidence>
<comment type="subcellular location">
    <subcellularLocation>
        <location evidence="3">Endoplasmic reticulum membrane</location>
        <topology evidence="3">Peripheral membrane protein</topology>
    </subcellularLocation>
    <subcellularLocation>
        <location evidence="2">Microsome membrane</location>
        <topology evidence="2">Peripheral membrane protein</topology>
    </subcellularLocation>
</comment>
<keyword evidence="7" id="KW-0256">Endoplasmic reticulum</keyword>
<evidence type="ECO:0000256" key="7">
    <source>
        <dbReference type="ARBA" id="ARBA00022824"/>
    </source>
</evidence>
<dbReference type="InterPro" id="IPR050476">
    <property type="entry name" value="Insect_CytP450_Detox"/>
</dbReference>
<evidence type="ECO:0000256" key="5">
    <source>
        <dbReference type="ARBA" id="ARBA00022617"/>
    </source>
</evidence>
<protein>
    <recommendedName>
        <fullName evidence="17">Cytochrome P450</fullName>
    </recommendedName>
</protein>
<evidence type="ECO:0000313" key="16">
    <source>
        <dbReference type="Proteomes" id="UP000015102"/>
    </source>
</evidence>
<keyword evidence="9 14" id="KW-0560">Oxidoreductase</keyword>
<dbReference type="Pfam" id="PF00067">
    <property type="entry name" value="p450"/>
    <property type="match status" value="1"/>
</dbReference>
<sequence length="105" mass="11753">MCIIPADSIMMDPNIFPDPEVFNPDRFTPEEIQNRHPMAWLPFGDGPRNCIGLRFGKMQAIIGLVALLTKYRISISHKTTVPLQFDPTSNLRAAKGGIFLKVEAI</sequence>
<keyword evidence="5 13" id="KW-0349">Heme</keyword>
<dbReference type="PRINTS" id="PR00463">
    <property type="entry name" value="EP450I"/>
</dbReference>
<evidence type="ECO:0000256" key="1">
    <source>
        <dbReference type="ARBA" id="ARBA00001971"/>
    </source>
</evidence>
<dbReference type="GO" id="GO:0016705">
    <property type="term" value="F:oxidoreductase activity, acting on paired donors, with incorporation or reduction of molecular oxygen"/>
    <property type="evidence" value="ECO:0007669"/>
    <property type="project" value="InterPro"/>
</dbReference>
<comment type="similarity">
    <text evidence="4 14">Belongs to the cytochrome P450 family.</text>
</comment>
<comment type="cofactor">
    <cofactor evidence="1 13">
        <name>heme</name>
        <dbReference type="ChEBI" id="CHEBI:30413"/>
    </cofactor>
</comment>
<evidence type="ECO:0000256" key="9">
    <source>
        <dbReference type="ARBA" id="ARBA00023002"/>
    </source>
</evidence>
<dbReference type="OMA" id="CADEDHR"/>
<keyword evidence="11 14" id="KW-0503">Monooxygenase</keyword>
<keyword evidence="12" id="KW-0472">Membrane</keyword>
<dbReference type="SUPFAM" id="SSF48264">
    <property type="entry name" value="Cytochrome P450"/>
    <property type="match status" value="1"/>
</dbReference>
<dbReference type="GO" id="GO:0020037">
    <property type="term" value="F:heme binding"/>
    <property type="evidence" value="ECO:0007669"/>
    <property type="project" value="InterPro"/>
</dbReference>
<dbReference type="InterPro" id="IPR036396">
    <property type="entry name" value="Cyt_P450_sf"/>
</dbReference>
<evidence type="ECO:0000256" key="10">
    <source>
        <dbReference type="ARBA" id="ARBA00023004"/>
    </source>
</evidence>
<dbReference type="EnsemblMetazoa" id="MESCA003177-RA">
    <property type="protein sequence ID" value="MESCA003177-PA"/>
    <property type="gene ID" value="MESCA003177"/>
</dbReference>
<accession>T1GIA7</accession>
<dbReference type="PROSITE" id="PS00086">
    <property type="entry name" value="CYTOCHROME_P450"/>
    <property type="match status" value="1"/>
</dbReference>
<feature type="binding site" description="axial binding residue" evidence="13">
    <location>
        <position position="50"/>
    </location>
    <ligand>
        <name>heme</name>
        <dbReference type="ChEBI" id="CHEBI:30413"/>
    </ligand>
    <ligandPart>
        <name>Fe</name>
        <dbReference type="ChEBI" id="CHEBI:18248"/>
    </ligandPart>
</feature>
<evidence type="ECO:0000256" key="11">
    <source>
        <dbReference type="ARBA" id="ARBA00023033"/>
    </source>
</evidence>
<evidence type="ECO:0000256" key="6">
    <source>
        <dbReference type="ARBA" id="ARBA00022723"/>
    </source>
</evidence>
<evidence type="ECO:0000313" key="15">
    <source>
        <dbReference type="EnsemblMetazoa" id="MESCA003177-PA"/>
    </source>
</evidence>
<evidence type="ECO:0000256" key="12">
    <source>
        <dbReference type="ARBA" id="ARBA00023136"/>
    </source>
</evidence>
<dbReference type="InterPro" id="IPR001128">
    <property type="entry name" value="Cyt_P450"/>
</dbReference>
<evidence type="ECO:0000256" key="14">
    <source>
        <dbReference type="RuleBase" id="RU000461"/>
    </source>
</evidence>
<dbReference type="GO" id="GO:0005789">
    <property type="term" value="C:endoplasmic reticulum membrane"/>
    <property type="evidence" value="ECO:0007669"/>
    <property type="project" value="UniProtKB-SubCell"/>
</dbReference>
<dbReference type="InterPro" id="IPR002401">
    <property type="entry name" value="Cyt_P450_E_grp-I"/>
</dbReference>
<dbReference type="GO" id="GO:0005506">
    <property type="term" value="F:iron ion binding"/>
    <property type="evidence" value="ECO:0007669"/>
    <property type="project" value="InterPro"/>
</dbReference>
<dbReference type="InterPro" id="IPR017972">
    <property type="entry name" value="Cyt_P450_CS"/>
</dbReference>
<keyword evidence="8" id="KW-0492">Microsome</keyword>
<dbReference type="PANTHER" id="PTHR24292:SF100">
    <property type="entry name" value="CYTOCHROME P450 6A16, ISOFORM B-RELATED"/>
    <property type="match status" value="1"/>
</dbReference>
<dbReference type="Gene3D" id="1.10.630.10">
    <property type="entry name" value="Cytochrome P450"/>
    <property type="match status" value="1"/>
</dbReference>
<dbReference type="GO" id="GO:0004497">
    <property type="term" value="F:monooxygenase activity"/>
    <property type="evidence" value="ECO:0007669"/>
    <property type="project" value="UniProtKB-KW"/>
</dbReference>
<evidence type="ECO:0000256" key="13">
    <source>
        <dbReference type="PIRSR" id="PIRSR602401-1"/>
    </source>
</evidence>
<name>T1GIA7_MEGSC</name>
<keyword evidence="6 13" id="KW-0479">Metal-binding</keyword>
<dbReference type="PANTHER" id="PTHR24292">
    <property type="entry name" value="CYTOCHROME P450"/>
    <property type="match status" value="1"/>
</dbReference>
<reference evidence="16" key="1">
    <citation type="submission" date="2013-02" db="EMBL/GenBank/DDBJ databases">
        <authorList>
            <person name="Hughes D."/>
        </authorList>
    </citation>
    <scope>NUCLEOTIDE SEQUENCE</scope>
    <source>
        <strain>Durham</strain>
        <strain evidence="16">NC isolate 2 -- Noor lab</strain>
    </source>
</reference>
<organism evidence="15 16">
    <name type="scientific">Megaselia scalaris</name>
    <name type="common">Humpbacked fly</name>
    <name type="synonym">Phora scalaris</name>
    <dbReference type="NCBI Taxonomy" id="36166"/>
    <lineage>
        <taxon>Eukaryota</taxon>
        <taxon>Metazoa</taxon>
        <taxon>Ecdysozoa</taxon>
        <taxon>Arthropoda</taxon>
        <taxon>Hexapoda</taxon>
        <taxon>Insecta</taxon>
        <taxon>Pterygota</taxon>
        <taxon>Neoptera</taxon>
        <taxon>Endopterygota</taxon>
        <taxon>Diptera</taxon>
        <taxon>Brachycera</taxon>
        <taxon>Muscomorpha</taxon>
        <taxon>Platypezoidea</taxon>
        <taxon>Phoridae</taxon>
        <taxon>Megaseliini</taxon>
        <taxon>Megaselia</taxon>
    </lineage>
</organism>
<dbReference type="AlphaFoldDB" id="T1GIA7"/>
<evidence type="ECO:0000256" key="3">
    <source>
        <dbReference type="ARBA" id="ARBA00004406"/>
    </source>
</evidence>
<dbReference type="Proteomes" id="UP000015102">
    <property type="component" value="Unassembled WGS sequence"/>
</dbReference>
<evidence type="ECO:0008006" key="17">
    <source>
        <dbReference type="Google" id="ProtNLM"/>
    </source>
</evidence>
<proteinExistence type="inferred from homology"/>
<keyword evidence="16" id="KW-1185">Reference proteome</keyword>